<dbReference type="GO" id="GO:0005509">
    <property type="term" value="F:calcium ion binding"/>
    <property type="evidence" value="ECO:0007669"/>
    <property type="project" value="InterPro"/>
</dbReference>
<accession>A0A8S1JNW5</accession>
<protein>
    <recommendedName>
        <fullName evidence="1">EF-hand domain-containing protein</fullName>
    </recommendedName>
</protein>
<keyword evidence="3" id="KW-1185">Reference proteome</keyword>
<sequence>MYQKFETTSFSQFRQQYFNNLREQSCLLPALEELCGGWTQETLKSILQKLTKKNQAPLPLFFDSSQAMDSISNKKQALATVFQQFDSRGIGRIDATELFSVMVLLSTGEVSQIFYNIAVIFGSDKTNHITSDEFYFFIDCLFRGISKVLICKGENKPINLNKRLNDQDINKFMQQIFKGQQKVNKDELYASVKQSQQLFEFIEYISISMQTSMEYTRQQSLLMMKITMEVKKLMAQMLSQIDGSAKK</sequence>
<dbReference type="InterPro" id="IPR002048">
    <property type="entry name" value="EF_hand_dom"/>
</dbReference>
<dbReference type="Proteomes" id="UP000688137">
    <property type="component" value="Unassembled WGS sequence"/>
</dbReference>
<evidence type="ECO:0000259" key="1">
    <source>
        <dbReference type="PROSITE" id="PS50222"/>
    </source>
</evidence>
<feature type="domain" description="EF-hand" evidence="1">
    <location>
        <begin position="73"/>
        <end position="108"/>
    </location>
</feature>
<evidence type="ECO:0000313" key="3">
    <source>
        <dbReference type="Proteomes" id="UP000688137"/>
    </source>
</evidence>
<reference evidence="2" key="1">
    <citation type="submission" date="2021-01" db="EMBL/GenBank/DDBJ databases">
        <authorList>
            <consortium name="Genoscope - CEA"/>
            <person name="William W."/>
        </authorList>
    </citation>
    <scope>NUCLEOTIDE SEQUENCE</scope>
</reference>
<proteinExistence type="predicted"/>
<dbReference type="PROSITE" id="PS50222">
    <property type="entry name" value="EF_HAND_2"/>
    <property type="match status" value="1"/>
</dbReference>
<dbReference type="EMBL" id="CAJJDM010000003">
    <property type="protein sequence ID" value="CAD8044153.1"/>
    <property type="molecule type" value="Genomic_DNA"/>
</dbReference>
<gene>
    <name evidence="2" type="ORF">PPRIM_AZ9-3.1.T0060235</name>
</gene>
<evidence type="ECO:0000313" key="2">
    <source>
        <dbReference type="EMBL" id="CAD8044153.1"/>
    </source>
</evidence>
<organism evidence="2 3">
    <name type="scientific">Paramecium primaurelia</name>
    <dbReference type="NCBI Taxonomy" id="5886"/>
    <lineage>
        <taxon>Eukaryota</taxon>
        <taxon>Sar</taxon>
        <taxon>Alveolata</taxon>
        <taxon>Ciliophora</taxon>
        <taxon>Intramacronucleata</taxon>
        <taxon>Oligohymenophorea</taxon>
        <taxon>Peniculida</taxon>
        <taxon>Parameciidae</taxon>
        <taxon>Paramecium</taxon>
    </lineage>
</organism>
<comment type="caution">
    <text evidence="2">The sequence shown here is derived from an EMBL/GenBank/DDBJ whole genome shotgun (WGS) entry which is preliminary data.</text>
</comment>
<name>A0A8S1JNW5_PARPR</name>
<dbReference type="AlphaFoldDB" id="A0A8S1JNW5"/>
<dbReference type="OMA" id="EYISISM"/>